<comment type="subcellular location">
    <subcellularLocation>
        <location evidence="2">Cell outer membrane</location>
        <topology evidence="2">Lipid-anchor</topology>
    </subcellularLocation>
</comment>
<dbReference type="Proteomes" id="UP001626549">
    <property type="component" value="Chromosome"/>
</dbReference>
<feature type="region of interest" description="Disordered" evidence="3">
    <location>
        <begin position="494"/>
        <end position="517"/>
    </location>
</feature>
<keyword evidence="2" id="KW-1134">Transmembrane beta strand</keyword>
<evidence type="ECO:0000313" key="5">
    <source>
        <dbReference type="Proteomes" id="UP001626549"/>
    </source>
</evidence>
<dbReference type="InterPro" id="IPR010131">
    <property type="entry name" value="MdtP/NodT-like"/>
</dbReference>
<protein>
    <submittedName>
        <fullName evidence="4">TolC family protein</fullName>
    </submittedName>
</protein>
<dbReference type="PANTHER" id="PTHR30203:SF25">
    <property type="entry name" value="OUTER MEMBRANE PROTEIN-RELATED"/>
    <property type="match status" value="1"/>
</dbReference>
<keyword evidence="2" id="KW-0812">Transmembrane</keyword>
<dbReference type="NCBIfam" id="TIGR01845">
    <property type="entry name" value="outer_NodT"/>
    <property type="match status" value="1"/>
</dbReference>
<name>A0ABZ0IBW4_9GAMM</name>
<dbReference type="PANTHER" id="PTHR30203">
    <property type="entry name" value="OUTER MEMBRANE CATION EFFLUX PROTEIN"/>
    <property type="match status" value="1"/>
</dbReference>
<dbReference type="PROSITE" id="PS51257">
    <property type="entry name" value="PROKAR_LIPOPROTEIN"/>
    <property type="match status" value="1"/>
</dbReference>
<dbReference type="SUPFAM" id="SSF56954">
    <property type="entry name" value="Outer membrane efflux proteins (OEP)"/>
    <property type="match status" value="1"/>
</dbReference>
<dbReference type="RefSeq" id="WP_407327289.1">
    <property type="nucleotide sequence ID" value="NZ_CP136865.1"/>
</dbReference>
<evidence type="ECO:0000256" key="3">
    <source>
        <dbReference type="SAM" id="MobiDB-lite"/>
    </source>
</evidence>
<organism evidence="4 5">
    <name type="scientific">Congregibacter brevis</name>
    <dbReference type="NCBI Taxonomy" id="3081201"/>
    <lineage>
        <taxon>Bacteria</taxon>
        <taxon>Pseudomonadati</taxon>
        <taxon>Pseudomonadota</taxon>
        <taxon>Gammaproteobacteria</taxon>
        <taxon>Cellvibrionales</taxon>
        <taxon>Halieaceae</taxon>
        <taxon>Congregibacter</taxon>
    </lineage>
</organism>
<gene>
    <name evidence="4" type="ORF">R0137_15365</name>
</gene>
<dbReference type="EMBL" id="CP136865">
    <property type="protein sequence ID" value="WOJ96610.1"/>
    <property type="molecule type" value="Genomic_DNA"/>
</dbReference>
<dbReference type="Gene3D" id="2.20.200.10">
    <property type="entry name" value="Outer membrane efflux proteins (OEP)"/>
    <property type="match status" value="1"/>
</dbReference>
<comment type="similarity">
    <text evidence="1 2">Belongs to the outer membrane factor (OMF) (TC 1.B.17) family.</text>
</comment>
<reference evidence="4 5" key="1">
    <citation type="submission" date="2023-10" db="EMBL/GenBank/DDBJ databases">
        <title>Two novel species belonging to the OM43/NOR5 clade.</title>
        <authorList>
            <person name="Park M."/>
        </authorList>
    </citation>
    <scope>NUCLEOTIDE SEQUENCE [LARGE SCALE GENOMIC DNA]</scope>
    <source>
        <strain evidence="4 5">IMCC45268</strain>
    </source>
</reference>
<dbReference type="Pfam" id="PF02321">
    <property type="entry name" value="OEP"/>
    <property type="match status" value="2"/>
</dbReference>
<keyword evidence="2" id="KW-0449">Lipoprotein</keyword>
<evidence type="ECO:0000313" key="4">
    <source>
        <dbReference type="EMBL" id="WOJ96610.1"/>
    </source>
</evidence>
<evidence type="ECO:0000256" key="1">
    <source>
        <dbReference type="ARBA" id="ARBA00007613"/>
    </source>
</evidence>
<evidence type="ECO:0000256" key="2">
    <source>
        <dbReference type="RuleBase" id="RU362097"/>
    </source>
</evidence>
<keyword evidence="2" id="KW-0472">Membrane</keyword>
<keyword evidence="5" id="KW-1185">Reference proteome</keyword>
<accession>A0ABZ0IBW4</accession>
<keyword evidence="2" id="KW-0564">Palmitate</keyword>
<proteinExistence type="inferred from homology"/>
<dbReference type="Gene3D" id="1.20.1600.10">
    <property type="entry name" value="Outer membrane efflux proteins (OEP)"/>
    <property type="match status" value="1"/>
</dbReference>
<sequence>MTIMTLRNGLVFLAGVVLVGCTTLGPDYQEPELNWLVEWQPDLYGQLDPTAAATDSELGEWWRRFEDPALDSLIQKVLTQNRNLQIAGLGVLESRARLGGAQALRFPQSQQIGAQAAYIRQRRSDGLLPASEDSFGSYDAGVSVGWELDFWGRFARGIESADAAFMASVANQRDLQVLLVAQTADIYYAYRTVQLRIAIANENAVIQKRSFDITQQLFDSGQESELDLQQARTQYLATLATIPDLERSRVQLRNALAVLLARPPGPIAELGGEPEKLPVVEPIALTGIPAQLVLRRPDVRASAWQAGAQSAQIGVAKADLYPALSLFGSFGWNGDSLGVTADGLTFAAGPAISWNIFDYGRIRSNVRVQDARLQQTLVAFDATVYQAAREIDDAAIAVIKTAEAGDVLTESRSAAERALELANRRYKEGYADFQRVLDAQRSLFSQAEKELVNEGAHISAVITLYKTLGGGWQPQSLEEMIPEDLRETMRNRVNWGDDLESPVPEVLDNAQSGGSSE</sequence>
<dbReference type="InterPro" id="IPR003423">
    <property type="entry name" value="OMP_efflux"/>
</dbReference>